<sequence length="207" mass="23240">MKNVKLQKKSISEVVEILNNGGVAVCPTDTVFGFLADATNKKAVEKIFKIKKRPRSKPLAVFVKDIKMAKELAKIDERQEKILREYWPGKHTFILKSKCQNLNFKSDPKVKIKNKISKLVIGKGNTIGIRIPKYKFLNNLLKKINKPLAQTSVNISGQPVLTKISAIIKIIARSERAMLIIDEGDLPKNAPSTIIDLTGNNIKIIRK</sequence>
<evidence type="ECO:0000256" key="5">
    <source>
        <dbReference type="ARBA" id="ARBA00022679"/>
    </source>
</evidence>
<evidence type="ECO:0000313" key="13">
    <source>
        <dbReference type="EMBL" id="OGZ76398.1"/>
    </source>
</evidence>
<dbReference type="SUPFAM" id="SSF55821">
    <property type="entry name" value="YrdC/RibB"/>
    <property type="match status" value="1"/>
</dbReference>
<dbReference type="GO" id="GO:0000049">
    <property type="term" value="F:tRNA binding"/>
    <property type="evidence" value="ECO:0007669"/>
    <property type="project" value="TreeGrafter"/>
</dbReference>
<dbReference type="InterPro" id="IPR006070">
    <property type="entry name" value="Sua5-like_dom"/>
</dbReference>
<dbReference type="Gene3D" id="3.90.870.10">
    <property type="entry name" value="DHBP synthase"/>
    <property type="match status" value="1"/>
</dbReference>
<evidence type="ECO:0000256" key="7">
    <source>
        <dbReference type="ARBA" id="ARBA00022695"/>
    </source>
</evidence>
<evidence type="ECO:0000256" key="6">
    <source>
        <dbReference type="ARBA" id="ARBA00022694"/>
    </source>
</evidence>
<dbReference type="GO" id="GO:0005524">
    <property type="term" value="F:ATP binding"/>
    <property type="evidence" value="ECO:0007669"/>
    <property type="project" value="UniProtKB-KW"/>
</dbReference>
<dbReference type="GO" id="GO:0003725">
    <property type="term" value="F:double-stranded RNA binding"/>
    <property type="evidence" value="ECO:0007669"/>
    <property type="project" value="InterPro"/>
</dbReference>
<accession>A0A1G2IQG3</accession>
<evidence type="ECO:0000259" key="12">
    <source>
        <dbReference type="PROSITE" id="PS51163"/>
    </source>
</evidence>
<evidence type="ECO:0000256" key="1">
    <source>
        <dbReference type="ARBA" id="ARBA00004496"/>
    </source>
</evidence>
<dbReference type="EC" id="2.7.7.87" evidence="3"/>
<dbReference type="Proteomes" id="UP000178632">
    <property type="component" value="Unassembled WGS sequence"/>
</dbReference>
<dbReference type="EMBL" id="MHPE01000037">
    <property type="protein sequence ID" value="OGZ76398.1"/>
    <property type="molecule type" value="Genomic_DNA"/>
</dbReference>
<reference evidence="13 14" key="1">
    <citation type="journal article" date="2016" name="Nat. Commun.">
        <title>Thousands of microbial genomes shed light on interconnected biogeochemical processes in an aquifer system.</title>
        <authorList>
            <person name="Anantharaman K."/>
            <person name="Brown C.T."/>
            <person name="Hug L.A."/>
            <person name="Sharon I."/>
            <person name="Castelle C.J."/>
            <person name="Probst A.J."/>
            <person name="Thomas B.C."/>
            <person name="Singh A."/>
            <person name="Wilkins M.J."/>
            <person name="Karaoz U."/>
            <person name="Brodie E.L."/>
            <person name="Williams K.H."/>
            <person name="Hubbard S.S."/>
            <person name="Banfield J.F."/>
        </authorList>
    </citation>
    <scope>NUCLEOTIDE SEQUENCE [LARGE SCALE GENOMIC DNA]</scope>
</reference>
<dbReference type="AlphaFoldDB" id="A0A1G2IQG3"/>
<dbReference type="Pfam" id="PF01300">
    <property type="entry name" value="Sua5_yciO_yrdC"/>
    <property type="match status" value="1"/>
</dbReference>
<dbReference type="GO" id="GO:0006450">
    <property type="term" value="P:regulation of translational fidelity"/>
    <property type="evidence" value="ECO:0007669"/>
    <property type="project" value="TreeGrafter"/>
</dbReference>
<organism evidence="13 14">
    <name type="scientific">Candidatus Staskawiczbacteria bacterium RIFCSPLOWO2_12_FULL_37_15</name>
    <dbReference type="NCBI Taxonomy" id="1802218"/>
    <lineage>
        <taxon>Bacteria</taxon>
        <taxon>Candidatus Staskawicziibacteriota</taxon>
    </lineage>
</organism>
<dbReference type="GO" id="GO:0061710">
    <property type="term" value="F:L-threonylcarbamoyladenylate synthase"/>
    <property type="evidence" value="ECO:0007669"/>
    <property type="project" value="UniProtKB-EC"/>
</dbReference>
<evidence type="ECO:0000313" key="14">
    <source>
        <dbReference type="Proteomes" id="UP000178632"/>
    </source>
</evidence>
<dbReference type="GO" id="GO:0005737">
    <property type="term" value="C:cytoplasm"/>
    <property type="evidence" value="ECO:0007669"/>
    <property type="project" value="UniProtKB-SubCell"/>
</dbReference>
<evidence type="ECO:0000256" key="4">
    <source>
        <dbReference type="ARBA" id="ARBA00022490"/>
    </source>
</evidence>
<dbReference type="PANTHER" id="PTHR17490">
    <property type="entry name" value="SUA5"/>
    <property type="match status" value="1"/>
</dbReference>
<keyword evidence="7" id="KW-0548">Nucleotidyltransferase</keyword>
<comment type="similarity">
    <text evidence="2">Belongs to the SUA5 family.</text>
</comment>
<keyword evidence="6" id="KW-0819">tRNA processing</keyword>
<keyword evidence="5" id="KW-0808">Transferase</keyword>
<protein>
    <recommendedName>
        <fullName evidence="10">L-threonylcarbamoyladenylate synthase</fullName>
        <ecNumber evidence="3">2.7.7.87</ecNumber>
    </recommendedName>
    <alternativeName>
        <fullName evidence="10">L-threonylcarbamoyladenylate synthase</fullName>
    </alternativeName>
</protein>
<evidence type="ECO:0000256" key="8">
    <source>
        <dbReference type="ARBA" id="ARBA00022741"/>
    </source>
</evidence>
<comment type="catalytic activity">
    <reaction evidence="11">
        <text>L-threonine + hydrogencarbonate + ATP = L-threonylcarbamoyladenylate + diphosphate + H2O</text>
        <dbReference type="Rhea" id="RHEA:36407"/>
        <dbReference type="ChEBI" id="CHEBI:15377"/>
        <dbReference type="ChEBI" id="CHEBI:17544"/>
        <dbReference type="ChEBI" id="CHEBI:30616"/>
        <dbReference type="ChEBI" id="CHEBI:33019"/>
        <dbReference type="ChEBI" id="CHEBI:57926"/>
        <dbReference type="ChEBI" id="CHEBI:73682"/>
        <dbReference type="EC" id="2.7.7.87"/>
    </reaction>
</comment>
<comment type="caution">
    <text evidence="13">The sequence shown here is derived from an EMBL/GenBank/DDBJ whole genome shotgun (WGS) entry which is preliminary data.</text>
</comment>
<keyword evidence="4" id="KW-0963">Cytoplasm</keyword>
<dbReference type="GO" id="GO:0008033">
    <property type="term" value="P:tRNA processing"/>
    <property type="evidence" value="ECO:0007669"/>
    <property type="project" value="UniProtKB-KW"/>
</dbReference>
<keyword evidence="9" id="KW-0067">ATP-binding</keyword>
<feature type="domain" description="YrdC-like" evidence="12">
    <location>
        <begin position="8"/>
        <end position="207"/>
    </location>
</feature>
<name>A0A1G2IQG3_9BACT</name>
<proteinExistence type="inferred from homology"/>
<evidence type="ECO:0000256" key="3">
    <source>
        <dbReference type="ARBA" id="ARBA00012584"/>
    </source>
</evidence>
<dbReference type="PROSITE" id="PS51163">
    <property type="entry name" value="YRDC"/>
    <property type="match status" value="1"/>
</dbReference>
<gene>
    <name evidence="13" type="ORF">A3G45_00585</name>
</gene>
<dbReference type="InterPro" id="IPR017945">
    <property type="entry name" value="DHBP_synth_RibB-like_a/b_dom"/>
</dbReference>
<evidence type="ECO:0000256" key="2">
    <source>
        <dbReference type="ARBA" id="ARBA00007663"/>
    </source>
</evidence>
<keyword evidence="8" id="KW-0547">Nucleotide-binding</keyword>
<dbReference type="InterPro" id="IPR050156">
    <property type="entry name" value="TC-AMP_synthase_SUA5"/>
</dbReference>
<evidence type="ECO:0000256" key="11">
    <source>
        <dbReference type="ARBA" id="ARBA00048366"/>
    </source>
</evidence>
<dbReference type="NCBIfam" id="TIGR00057">
    <property type="entry name" value="L-threonylcarbamoyladenylate synthase"/>
    <property type="match status" value="1"/>
</dbReference>
<dbReference type="PANTHER" id="PTHR17490:SF16">
    <property type="entry name" value="THREONYLCARBAMOYL-AMP SYNTHASE"/>
    <property type="match status" value="1"/>
</dbReference>
<evidence type="ECO:0000256" key="9">
    <source>
        <dbReference type="ARBA" id="ARBA00022840"/>
    </source>
</evidence>
<evidence type="ECO:0000256" key="10">
    <source>
        <dbReference type="ARBA" id="ARBA00029774"/>
    </source>
</evidence>
<comment type="subcellular location">
    <subcellularLocation>
        <location evidence="1">Cytoplasm</location>
    </subcellularLocation>
</comment>